<keyword evidence="7" id="KW-0407">Ion channel</keyword>
<keyword evidence="7" id="KW-0997">Cell inner membrane</keyword>
<keyword evidence="3" id="KW-1003">Cell membrane</keyword>
<feature type="transmembrane region" description="Helical" evidence="7">
    <location>
        <begin position="20"/>
        <end position="39"/>
    </location>
</feature>
<dbReference type="EMBL" id="AP023086">
    <property type="protein sequence ID" value="BCD97992.1"/>
    <property type="molecule type" value="Genomic_DNA"/>
</dbReference>
<dbReference type="Gene3D" id="1.10.287.1260">
    <property type="match status" value="1"/>
</dbReference>
<dbReference type="InterPro" id="IPR010920">
    <property type="entry name" value="LSM_dom_sf"/>
</dbReference>
<keyword evidence="6 7" id="KW-0472">Membrane</keyword>
<feature type="transmembrane region" description="Helical" evidence="7">
    <location>
        <begin position="85"/>
        <end position="105"/>
    </location>
</feature>
<gene>
    <name evidence="11" type="ORF">MARGE09_P2193</name>
</gene>
<dbReference type="InterPro" id="IPR049278">
    <property type="entry name" value="MS_channel_C"/>
</dbReference>
<reference evidence="11 12" key="1">
    <citation type="journal article" date="2022" name="IScience">
        <title>An ultrasensitive nanofiber-based assay for enzymatic hydrolysis and deep-sea microbial degradation of cellulose.</title>
        <authorList>
            <person name="Tsudome M."/>
            <person name="Tachioka M."/>
            <person name="Miyazaki M."/>
            <person name="Uchimura K."/>
            <person name="Tsuda M."/>
            <person name="Takaki Y."/>
            <person name="Deguchi S."/>
        </authorList>
    </citation>
    <scope>NUCLEOTIDE SEQUENCE [LARGE SCALE GENOMIC DNA]</scope>
    <source>
        <strain evidence="11 12">GE09</strain>
    </source>
</reference>
<evidence type="ECO:0000256" key="6">
    <source>
        <dbReference type="ARBA" id="ARBA00023136"/>
    </source>
</evidence>
<dbReference type="Gene3D" id="3.30.70.100">
    <property type="match status" value="1"/>
</dbReference>
<feature type="domain" description="Mechanosensitive ion channel transmembrane helices 2/3" evidence="10">
    <location>
        <begin position="72"/>
        <end position="106"/>
    </location>
</feature>
<evidence type="ECO:0000256" key="5">
    <source>
        <dbReference type="ARBA" id="ARBA00022989"/>
    </source>
</evidence>
<dbReference type="SUPFAM" id="SSF82689">
    <property type="entry name" value="Mechanosensitive channel protein MscS (YggB), C-terminal domain"/>
    <property type="match status" value="1"/>
</dbReference>
<evidence type="ECO:0000313" key="11">
    <source>
        <dbReference type="EMBL" id="BCD97992.1"/>
    </source>
</evidence>
<dbReference type="SUPFAM" id="SSF82861">
    <property type="entry name" value="Mechanosensitive channel protein MscS (YggB), transmembrane region"/>
    <property type="match status" value="1"/>
</dbReference>
<evidence type="ECO:0000256" key="4">
    <source>
        <dbReference type="ARBA" id="ARBA00022692"/>
    </source>
</evidence>
<comment type="subcellular location">
    <subcellularLocation>
        <location evidence="7">Cell inner membrane</location>
        <topology evidence="7">Multi-pass membrane protein</topology>
    </subcellularLocation>
    <subcellularLocation>
        <location evidence="1">Cell membrane</location>
        <topology evidence="1">Multi-pass membrane protein</topology>
    </subcellularLocation>
</comment>
<dbReference type="Pfam" id="PF21082">
    <property type="entry name" value="MS_channel_3rd"/>
    <property type="match status" value="1"/>
</dbReference>
<comment type="caution">
    <text evidence="7">Lacks conserved residue(s) required for the propagation of feature annotation.</text>
</comment>
<dbReference type="Pfam" id="PF00924">
    <property type="entry name" value="MS_channel_2nd"/>
    <property type="match status" value="1"/>
</dbReference>
<dbReference type="PANTHER" id="PTHR30221:SF1">
    <property type="entry name" value="SMALL-CONDUCTANCE MECHANOSENSITIVE CHANNEL"/>
    <property type="match status" value="1"/>
</dbReference>
<comment type="subunit">
    <text evidence="7">Homoheptamer.</text>
</comment>
<name>A0AAN1WI40_9GAMM</name>
<sequence>MLEKFNEFFADGTWVDSVVPFLINVLVAIAIYIVGKWIASHIVKLIDKGMELRKMDPVLRGFLTAILGTAFTFVVILIAVEQLGINTTSLLALLGAAGLAVGLALKDSLSNFAAGVMLILFKPFKIGDFVEAGGVSGIVEKIEVFNTIFRSGDNKEIIVPNAQIYGGTITNYSARATRRIDLVIGIGYDDDMKKARDLMLEVLNADERVLQDPAPVVAVNELGDSSVNFVVRPWVASGDYWPTRWALLEAIKNTFDANGVSIPYPQQDVHMHQVEK</sequence>
<feature type="domain" description="Mechanosensitive ion channel MscS" evidence="8">
    <location>
        <begin position="107"/>
        <end position="173"/>
    </location>
</feature>
<dbReference type="KEGG" id="marq:MARGE09_P2193"/>
<dbReference type="InterPro" id="IPR011014">
    <property type="entry name" value="MscS_channel_TM-2"/>
</dbReference>
<evidence type="ECO:0000256" key="1">
    <source>
        <dbReference type="ARBA" id="ARBA00004651"/>
    </source>
</evidence>
<evidence type="ECO:0000256" key="2">
    <source>
        <dbReference type="ARBA" id="ARBA00008017"/>
    </source>
</evidence>
<organism evidence="11 12">
    <name type="scientific">Marinagarivorans cellulosilyticus</name>
    <dbReference type="NCBI Taxonomy" id="2721545"/>
    <lineage>
        <taxon>Bacteria</taxon>
        <taxon>Pseudomonadati</taxon>
        <taxon>Pseudomonadota</taxon>
        <taxon>Gammaproteobacteria</taxon>
        <taxon>Cellvibrionales</taxon>
        <taxon>Cellvibrionaceae</taxon>
        <taxon>Marinagarivorans</taxon>
    </lineage>
</organism>
<dbReference type="GO" id="GO:0008381">
    <property type="term" value="F:mechanosensitive monoatomic ion channel activity"/>
    <property type="evidence" value="ECO:0007669"/>
    <property type="project" value="InterPro"/>
</dbReference>
<dbReference type="SUPFAM" id="SSF50182">
    <property type="entry name" value="Sm-like ribonucleoproteins"/>
    <property type="match status" value="1"/>
</dbReference>
<accession>A0AAN1WI40</accession>
<dbReference type="PANTHER" id="PTHR30221">
    <property type="entry name" value="SMALL-CONDUCTANCE MECHANOSENSITIVE CHANNEL"/>
    <property type="match status" value="1"/>
</dbReference>
<dbReference type="GO" id="GO:0005886">
    <property type="term" value="C:plasma membrane"/>
    <property type="evidence" value="ECO:0007669"/>
    <property type="project" value="UniProtKB-SubCell"/>
</dbReference>
<dbReference type="Pfam" id="PF05552">
    <property type="entry name" value="MS_channel_1st_1"/>
    <property type="match status" value="1"/>
</dbReference>
<dbReference type="InterPro" id="IPR049142">
    <property type="entry name" value="MS_channel_1st"/>
</dbReference>
<evidence type="ECO:0000259" key="10">
    <source>
        <dbReference type="Pfam" id="PF21088"/>
    </source>
</evidence>
<comment type="similarity">
    <text evidence="2 7">Belongs to the MscS (TC 1.A.23) family.</text>
</comment>
<keyword evidence="5 7" id="KW-1133">Transmembrane helix</keyword>
<dbReference type="AlphaFoldDB" id="A0AAN1WI40"/>
<comment type="function">
    <text evidence="7">Mechanosensitive channel that participates in the regulation of osmotic pressure changes within the cell, opening in response to stretch forces in the membrane lipid bilayer, without the need for other proteins. Contributes to normal resistance to hypoosmotic shock. Forms an ion channel of 1.0 nanosiemens conductance with a slight preference for anions.</text>
</comment>
<evidence type="ECO:0000313" key="12">
    <source>
        <dbReference type="Proteomes" id="UP001320119"/>
    </source>
</evidence>
<feature type="domain" description="Mechanosensitive ion channel MscS C-terminal" evidence="9">
    <location>
        <begin position="180"/>
        <end position="262"/>
    </location>
</feature>
<keyword evidence="4 7" id="KW-0812">Transmembrane</keyword>
<evidence type="ECO:0000259" key="8">
    <source>
        <dbReference type="Pfam" id="PF00924"/>
    </source>
</evidence>
<protein>
    <recommendedName>
        <fullName evidence="7">Small-conductance mechanosensitive channel</fullName>
    </recommendedName>
</protein>
<keyword evidence="7" id="KW-0406">Ion transport</keyword>
<dbReference type="RefSeq" id="WP_236982037.1">
    <property type="nucleotide sequence ID" value="NZ_AP023086.1"/>
</dbReference>
<dbReference type="Pfam" id="PF21088">
    <property type="entry name" value="MS_channel_1st"/>
    <property type="match status" value="1"/>
</dbReference>
<evidence type="ECO:0000256" key="3">
    <source>
        <dbReference type="ARBA" id="ARBA00022475"/>
    </source>
</evidence>
<proteinExistence type="inferred from homology"/>
<dbReference type="InterPro" id="IPR008910">
    <property type="entry name" value="MSC_TM_helix"/>
</dbReference>
<keyword evidence="12" id="KW-1185">Reference proteome</keyword>
<evidence type="ECO:0000256" key="7">
    <source>
        <dbReference type="RuleBase" id="RU369025"/>
    </source>
</evidence>
<dbReference type="InterPro" id="IPR045275">
    <property type="entry name" value="MscS_archaea/bacteria_type"/>
</dbReference>
<dbReference type="Proteomes" id="UP001320119">
    <property type="component" value="Chromosome"/>
</dbReference>
<dbReference type="InterPro" id="IPR023408">
    <property type="entry name" value="MscS_beta-dom_sf"/>
</dbReference>
<feature type="transmembrane region" description="Helical" evidence="7">
    <location>
        <begin position="59"/>
        <end position="79"/>
    </location>
</feature>
<keyword evidence="7" id="KW-0813">Transport</keyword>
<dbReference type="InterPro" id="IPR006685">
    <property type="entry name" value="MscS_channel_2nd"/>
</dbReference>
<evidence type="ECO:0000259" key="9">
    <source>
        <dbReference type="Pfam" id="PF21082"/>
    </source>
</evidence>
<dbReference type="Gene3D" id="2.30.30.60">
    <property type="match status" value="1"/>
</dbReference>
<dbReference type="InterPro" id="IPR011066">
    <property type="entry name" value="MscS_channel_C_sf"/>
</dbReference>